<accession>A0ABC8YZH2</accession>
<protein>
    <recommendedName>
        <fullName evidence="1">Serine aminopeptidase S33 domain-containing protein</fullName>
    </recommendedName>
</protein>
<sequence length="273" mass="30134">MAHALVSPKDAPNPPAPEQRVVVANKHSEKFVGTLHHGGSNKVVVLCHGFAACKDDSIMIDLASALTKQGISAFRFDFSGNGESEGEFQYGKYRKEADDLHSVVSYLYQEKYDVAAIVGHSKGGSVVVLYASIYGDVPMIVNLSGRFYLEKGVEERLGKEFMDRINKEGYIDVINKSGKVLYRVTKESLMERLNTDMHAASLSISKECRFFTIHGSADKIIPVEDAYEFARLIPNHKLHVIKRANHGYTSHRKQLCGAVIDCITSNEAGSTPP</sequence>
<evidence type="ECO:0000259" key="1">
    <source>
        <dbReference type="Pfam" id="PF12146"/>
    </source>
</evidence>
<dbReference type="InterPro" id="IPR029058">
    <property type="entry name" value="AB_hydrolase_fold"/>
</dbReference>
<dbReference type="EMBL" id="OZ075127">
    <property type="protein sequence ID" value="CAL4949095.1"/>
    <property type="molecule type" value="Genomic_DNA"/>
</dbReference>
<dbReference type="SUPFAM" id="SSF53474">
    <property type="entry name" value="alpha/beta-Hydrolases"/>
    <property type="match status" value="1"/>
</dbReference>
<evidence type="ECO:0000313" key="3">
    <source>
        <dbReference type="Proteomes" id="UP001497457"/>
    </source>
</evidence>
<feature type="domain" description="Serine aminopeptidase S33" evidence="1">
    <location>
        <begin position="41"/>
        <end position="141"/>
    </location>
</feature>
<dbReference type="InterPro" id="IPR022742">
    <property type="entry name" value="Hydrolase_4"/>
</dbReference>
<proteinExistence type="predicted"/>
<dbReference type="AlphaFoldDB" id="A0ABC8YZH2"/>
<dbReference type="Gene3D" id="3.40.50.1820">
    <property type="entry name" value="alpha/beta hydrolase"/>
    <property type="match status" value="1"/>
</dbReference>
<dbReference type="PANTHER" id="PTHR42886:SF48">
    <property type="entry name" value="SERINE AMINOPEPTIDASE S33 DOMAIN-CONTAINING PROTEIN"/>
    <property type="match status" value="1"/>
</dbReference>
<dbReference type="PANTHER" id="PTHR42886">
    <property type="entry name" value="RE40534P-RELATED"/>
    <property type="match status" value="1"/>
</dbReference>
<name>A0ABC8YZH2_9POAL</name>
<keyword evidence="3" id="KW-1185">Reference proteome</keyword>
<organism evidence="2 3">
    <name type="scientific">Urochloa decumbens</name>
    <dbReference type="NCBI Taxonomy" id="240449"/>
    <lineage>
        <taxon>Eukaryota</taxon>
        <taxon>Viridiplantae</taxon>
        <taxon>Streptophyta</taxon>
        <taxon>Embryophyta</taxon>
        <taxon>Tracheophyta</taxon>
        <taxon>Spermatophyta</taxon>
        <taxon>Magnoliopsida</taxon>
        <taxon>Liliopsida</taxon>
        <taxon>Poales</taxon>
        <taxon>Poaceae</taxon>
        <taxon>PACMAD clade</taxon>
        <taxon>Panicoideae</taxon>
        <taxon>Panicodae</taxon>
        <taxon>Paniceae</taxon>
        <taxon>Melinidinae</taxon>
        <taxon>Urochloa</taxon>
    </lineage>
</organism>
<evidence type="ECO:0000313" key="2">
    <source>
        <dbReference type="EMBL" id="CAL4949095.1"/>
    </source>
</evidence>
<dbReference type="Pfam" id="PF12146">
    <property type="entry name" value="Hydrolase_4"/>
    <property type="match status" value="1"/>
</dbReference>
<reference evidence="2" key="1">
    <citation type="submission" date="2024-10" db="EMBL/GenBank/DDBJ databases">
        <authorList>
            <person name="Ryan C."/>
        </authorList>
    </citation>
    <scope>NUCLEOTIDE SEQUENCE [LARGE SCALE GENOMIC DNA]</scope>
</reference>
<gene>
    <name evidence="2" type="ORF">URODEC1_LOCUS37786</name>
</gene>
<dbReference type="Proteomes" id="UP001497457">
    <property type="component" value="Chromosome 17b"/>
</dbReference>